<dbReference type="Pfam" id="PF01636">
    <property type="entry name" value="APH"/>
    <property type="match status" value="1"/>
</dbReference>
<dbReference type="AlphaFoldDB" id="A0A1J9PB70"/>
<name>A0A1J9PB70_9EURO</name>
<dbReference type="PANTHER" id="PTHR21310:SF55">
    <property type="entry name" value="AMINOGLYCOSIDE PHOSPHOTRANSFERASE DOMAIN-CONTAINING PROTEIN"/>
    <property type="match status" value="1"/>
</dbReference>
<keyword evidence="3" id="KW-1185">Reference proteome</keyword>
<dbReference type="SUPFAM" id="SSF56112">
    <property type="entry name" value="Protein kinase-like (PK-like)"/>
    <property type="match status" value="1"/>
</dbReference>
<dbReference type="PANTHER" id="PTHR21310">
    <property type="entry name" value="AMINOGLYCOSIDE PHOSPHOTRANSFERASE-RELATED-RELATED"/>
    <property type="match status" value="1"/>
</dbReference>
<feature type="domain" description="Aminoglycoside phosphotransferase" evidence="1">
    <location>
        <begin position="79"/>
        <end position="290"/>
    </location>
</feature>
<dbReference type="STRING" id="1447872.A0A1J9PB70"/>
<evidence type="ECO:0000313" key="2">
    <source>
        <dbReference type="EMBL" id="OJD13801.1"/>
    </source>
</evidence>
<dbReference type="InterPro" id="IPR051678">
    <property type="entry name" value="AGP_Transferase"/>
</dbReference>
<dbReference type="InterPro" id="IPR011009">
    <property type="entry name" value="Kinase-like_dom_sf"/>
</dbReference>
<accession>A0A1J9PB70</accession>
<dbReference type="Gene3D" id="3.90.1200.10">
    <property type="match status" value="1"/>
</dbReference>
<reference evidence="2 3" key="1">
    <citation type="submission" date="2015-07" db="EMBL/GenBank/DDBJ databases">
        <title>Emmonsia species relationships and genome sequence.</title>
        <authorList>
            <consortium name="The Broad Institute Genomics Platform"/>
            <person name="Cuomo C.A."/>
            <person name="Munoz J.F."/>
            <person name="Imamovic A."/>
            <person name="Priest M.E."/>
            <person name="Young S."/>
            <person name="Clay O.K."/>
            <person name="McEwen J.G."/>
        </authorList>
    </citation>
    <scope>NUCLEOTIDE SEQUENCE [LARGE SCALE GENOMIC DNA]</scope>
    <source>
        <strain evidence="2 3">UAMH 9510</strain>
    </source>
</reference>
<proteinExistence type="predicted"/>
<organism evidence="2 3">
    <name type="scientific">Emergomyces pasteurianus Ep9510</name>
    <dbReference type="NCBI Taxonomy" id="1447872"/>
    <lineage>
        <taxon>Eukaryota</taxon>
        <taxon>Fungi</taxon>
        <taxon>Dikarya</taxon>
        <taxon>Ascomycota</taxon>
        <taxon>Pezizomycotina</taxon>
        <taxon>Eurotiomycetes</taxon>
        <taxon>Eurotiomycetidae</taxon>
        <taxon>Onygenales</taxon>
        <taxon>Ajellomycetaceae</taxon>
        <taxon>Emergomyces</taxon>
    </lineage>
</organism>
<dbReference type="EMBL" id="LGRN01000267">
    <property type="protein sequence ID" value="OJD13801.1"/>
    <property type="molecule type" value="Genomic_DNA"/>
</dbReference>
<dbReference type="InterPro" id="IPR002575">
    <property type="entry name" value="Aminoglycoside_PTrfase"/>
</dbReference>
<sequence>MDSPWIPRVLKPDFTWPRLKLSTVSKTAPPVPAVPSRMSLRFWAIVHKALFYFSEHYCSWFGVPFGNVAELPFGLIMKWTDRTSLEEVAAMQMARAAGIPSPKFLSCGKHIGEPYNRVFSILMTRLPGITLENWDGPFDPDLEEPWVHELKFCLDSMRQWPVSLAFKCSVANFPYDQNRICSVLGTAIRSTRVPNHIMGPFANEKEFTQFLLSTASDHGFRSRAEYNEAWVRAKRIDQRPHRVTFTQGDFKAHNILVDDDGHLSGFLDWESGGWCPEYWEFTTAMRFGRNSWWYQVAMWMGGDQYLDELDADIAVNLLTVDSYIGM</sequence>
<comment type="caution">
    <text evidence="2">The sequence shown here is derived from an EMBL/GenBank/DDBJ whole genome shotgun (WGS) entry which is preliminary data.</text>
</comment>
<evidence type="ECO:0000259" key="1">
    <source>
        <dbReference type="Pfam" id="PF01636"/>
    </source>
</evidence>
<dbReference type="OrthoDB" id="2906425at2759"/>
<dbReference type="Proteomes" id="UP000182235">
    <property type="component" value="Unassembled WGS sequence"/>
</dbReference>
<protein>
    <recommendedName>
        <fullName evidence="1">Aminoglycoside phosphotransferase domain-containing protein</fullName>
    </recommendedName>
</protein>
<evidence type="ECO:0000313" key="3">
    <source>
        <dbReference type="Proteomes" id="UP000182235"/>
    </source>
</evidence>
<gene>
    <name evidence="2" type="ORF">AJ78_05783</name>
</gene>